<dbReference type="AlphaFoldDB" id="C3KQZ4"/>
<geneLocation type="plasmid" evidence="3">
    <name>sym pNGR234b</name>
</geneLocation>
<evidence type="ECO:0000256" key="1">
    <source>
        <dbReference type="SAM" id="MobiDB-lite"/>
    </source>
</evidence>
<keyword evidence="3" id="KW-1185">Reference proteome</keyword>
<feature type="region of interest" description="Disordered" evidence="1">
    <location>
        <begin position="26"/>
        <end position="51"/>
    </location>
</feature>
<evidence type="ECO:0000313" key="2">
    <source>
        <dbReference type="EMBL" id="ACP22502.1"/>
    </source>
</evidence>
<gene>
    <name evidence="2" type="ordered locus">NGR_b10490</name>
</gene>
<organism evidence="2 3">
    <name type="scientific">Sinorhizobium fredii (strain NBRC 101917 / NGR234)</name>
    <dbReference type="NCBI Taxonomy" id="394"/>
    <lineage>
        <taxon>Bacteria</taxon>
        <taxon>Pseudomonadati</taxon>
        <taxon>Pseudomonadota</taxon>
        <taxon>Alphaproteobacteria</taxon>
        <taxon>Hyphomicrobiales</taxon>
        <taxon>Rhizobiaceae</taxon>
        <taxon>Sinorhizobium/Ensifer group</taxon>
        <taxon>Sinorhizobium</taxon>
    </lineage>
</organism>
<sequence>MVLLTKPAPIARMARLPVAMCLANTDGSDGRARTDEWGKDHSSDGHRDQLHPVLPQGLQAAYRRRVDLGSTKG</sequence>
<evidence type="ECO:0000313" key="3">
    <source>
        <dbReference type="Proteomes" id="UP000001054"/>
    </source>
</evidence>
<dbReference type="KEGG" id="rhi:NGR_b10490"/>
<keyword evidence="2" id="KW-0614">Plasmid</keyword>
<proteinExistence type="predicted"/>
<dbReference type="HOGENOM" id="CLU_2702289_0_0_5"/>
<accession>C3KQZ4</accession>
<reference evidence="3" key="1">
    <citation type="journal article" date="2004" name="J. Bacteriol.">
        <title>An evolutionary hot spot: the pNGR234b replicon of Rhizobium sp. strain NGR234.</title>
        <authorList>
            <person name="Streit W.R."/>
            <person name="Schmitz R.A."/>
            <person name="Perret X."/>
            <person name="Staehelin C."/>
            <person name="Deakin W.J."/>
            <person name="Raasch C."/>
            <person name="Liesegang H."/>
            <person name="Broughton W.J."/>
        </authorList>
    </citation>
    <scope>NUCLEOTIDE SEQUENCE [LARGE SCALE GENOMIC DNA]</scope>
    <source>
        <strain evidence="3">NBRC 101917 / NGR234</strain>
    </source>
</reference>
<feature type="compositionally biased region" description="Basic and acidic residues" evidence="1">
    <location>
        <begin position="28"/>
        <end position="50"/>
    </location>
</feature>
<protein>
    <submittedName>
        <fullName evidence="2">Uncharacterized protein</fullName>
    </submittedName>
</protein>
<name>C3KQZ4_SINFN</name>
<dbReference type="Proteomes" id="UP000001054">
    <property type="component" value="Plasmid pNGR234b"/>
</dbReference>
<dbReference type="EMBL" id="CP000874">
    <property type="protein sequence ID" value="ACP22502.1"/>
    <property type="molecule type" value="Genomic_DNA"/>
</dbReference>
<reference evidence="2 3" key="2">
    <citation type="journal article" date="2009" name="Appl. Environ. Microbiol.">
        <title>Rhizobium sp. strain NGR234 possesses a remarkable number of secretion systems.</title>
        <authorList>
            <person name="Schmeisser C."/>
            <person name="Liesegang H."/>
            <person name="Krysciak D."/>
            <person name="Bakkou N."/>
            <person name="Le Quere A."/>
            <person name="Wollherr A."/>
            <person name="Heinemeyer I."/>
            <person name="Morgenstern B."/>
            <person name="Pommerening-Roeser A."/>
            <person name="Flores M."/>
            <person name="Palacios R."/>
            <person name="Brenner S."/>
            <person name="Gottschalk G."/>
            <person name="Schmitz R.A."/>
            <person name="Broughton W.J."/>
            <person name="Perret X."/>
            <person name="Strittmatter A.W."/>
            <person name="Streit W.R."/>
        </authorList>
    </citation>
    <scope>NUCLEOTIDE SEQUENCE [LARGE SCALE GENOMIC DNA]</scope>
    <source>
        <strain evidence="3">NBRC 101917 / NGR234</strain>
    </source>
</reference>